<feature type="transmembrane region" description="Helical" evidence="10">
    <location>
        <begin position="376"/>
        <end position="396"/>
    </location>
</feature>
<evidence type="ECO:0000256" key="6">
    <source>
        <dbReference type="ARBA" id="ARBA00023136"/>
    </source>
</evidence>
<feature type="region of interest" description="Disordered" evidence="9">
    <location>
        <begin position="1"/>
        <end position="58"/>
    </location>
</feature>
<feature type="transmembrane region" description="Helical" evidence="10">
    <location>
        <begin position="527"/>
        <end position="548"/>
    </location>
</feature>
<feature type="transmembrane region" description="Helical" evidence="10">
    <location>
        <begin position="408"/>
        <end position="429"/>
    </location>
</feature>
<keyword evidence="3 10" id="KW-0812">Transmembrane</keyword>
<feature type="transmembrane region" description="Helical" evidence="10">
    <location>
        <begin position="172"/>
        <end position="197"/>
    </location>
</feature>
<evidence type="ECO:0000256" key="9">
    <source>
        <dbReference type="SAM" id="MobiDB-lite"/>
    </source>
</evidence>
<dbReference type="InterPro" id="IPR000276">
    <property type="entry name" value="GPCR_Rhodpsn"/>
</dbReference>
<protein>
    <recommendedName>
        <fullName evidence="11">G-protein coupled receptors family 1 profile domain-containing protein</fullName>
    </recommendedName>
</protein>
<dbReference type="SUPFAM" id="SSF81321">
    <property type="entry name" value="Family A G protein-coupled receptor-like"/>
    <property type="match status" value="1"/>
</dbReference>
<dbReference type="CDD" id="cd10909">
    <property type="entry name" value="ChtBD1_GH18_2"/>
    <property type="match status" value="1"/>
</dbReference>
<feature type="transmembrane region" description="Helical" evidence="10">
    <location>
        <begin position="600"/>
        <end position="619"/>
    </location>
</feature>
<dbReference type="GO" id="GO:0005886">
    <property type="term" value="C:plasma membrane"/>
    <property type="evidence" value="ECO:0007669"/>
    <property type="project" value="UniProtKB-SubCell"/>
</dbReference>
<dbReference type="EMBL" id="GG666667">
    <property type="protein sequence ID" value="EEN44754.1"/>
    <property type="molecule type" value="Genomic_DNA"/>
</dbReference>
<feature type="region of interest" description="Disordered" evidence="9">
    <location>
        <begin position="76"/>
        <end position="145"/>
    </location>
</feature>
<feature type="compositionally biased region" description="Polar residues" evidence="9">
    <location>
        <begin position="76"/>
        <end position="87"/>
    </location>
</feature>
<sequence>MPESTDPPEPVPSPPTRCDGNPFIKPYAVRYEEQDDVSNKRGAAHDNKQTNDIVSDDNAIQPYAVAYTCQEEMSSFNNAPDETQNNDPFEERRGAPKKTNGTPDTSVVGSGPIRSDDASVSTRDDSIPQNIIHPNPSNGTGPNPIAAPIALNPNPMYVANGQQRYCGFSFRCVGISALTITLLALLIFGGTFAVLYFKQDTENLHKPTATVSSANATGQPTIDTTYTTGQSAIDTTYSSGQSPIDTTYTTGQHAMNTASSTGQYAFDTSYSTGQSVSGYSERASLTKFATTSTNLEETSSEVPPPFPMPQAPIKKWRKDHHCGQGYPAEDGHPAQCDPDGLFPCCSSGNWCGISPDHCNCAACVDYRNPVSPAEPAAIITVAVLAIVGNLLVVVVTTRRQTFPSASRLFVFSLAWSDFLLGSTFPFLVAPARAGHWVYSDTAVQAMAVIQFSCLTIRLPSLAGLNFDRHYALLNGGEGISCKKALIFLTVTWTGIFTWFIVSTISGVTAVYDPVIARPDYNFKAHKWFSAVSFGISYISLAVTIYCVVRILRTLCTHHQQPPPAAQVPAIVVINVNGVNPQNANPQQAENHHSNRAFAKIVLRLTLVQILTLLLAGSSLVLRQLGYDMPTYLFWSNWIALFNTFLDVVVYSVCQQSFYIAIVEIAVSIVLALYNACCRTNRVDLDPVNRNG</sequence>
<dbReference type="CDD" id="cd00637">
    <property type="entry name" value="7tm_classA_rhodopsin-like"/>
    <property type="match status" value="1"/>
</dbReference>
<dbReference type="AlphaFoldDB" id="C3ZRV4"/>
<dbReference type="InterPro" id="IPR017452">
    <property type="entry name" value="GPCR_Rhodpsn_7TM"/>
</dbReference>
<evidence type="ECO:0000256" key="1">
    <source>
        <dbReference type="ARBA" id="ARBA00004651"/>
    </source>
</evidence>
<feature type="compositionally biased region" description="Basic and acidic residues" evidence="9">
    <location>
        <begin position="114"/>
        <end position="126"/>
    </location>
</feature>
<dbReference type="PANTHER" id="PTHR24245">
    <property type="entry name" value="G-PROTEIN COUPLED RECEPTOR"/>
    <property type="match status" value="1"/>
</dbReference>
<organism>
    <name type="scientific">Branchiostoma floridae</name>
    <name type="common">Florida lancelet</name>
    <name type="synonym">Amphioxus</name>
    <dbReference type="NCBI Taxonomy" id="7739"/>
    <lineage>
        <taxon>Eukaryota</taxon>
        <taxon>Metazoa</taxon>
        <taxon>Chordata</taxon>
        <taxon>Cephalochordata</taxon>
        <taxon>Leptocardii</taxon>
        <taxon>Amphioxiformes</taxon>
        <taxon>Branchiostomatidae</taxon>
        <taxon>Branchiostoma</taxon>
    </lineage>
</organism>
<evidence type="ECO:0000256" key="7">
    <source>
        <dbReference type="ARBA" id="ARBA00023170"/>
    </source>
</evidence>
<feature type="transmembrane region" description="Helical" evidence="10">
    <location>
        <begin position="441"/>
        <end position="464"/>
    </location>
</feature>
<dbReference type="InterPro" id="IPR051880">
    <property type="entry name" value="GPC_Orphan_Receptors"/>
</dbReference>
<feature type="domain" description="G-protein coupled receptors family 1 profile" evidence="11">
    <location>
        <begin position="388"/>
        <end position="650"/>
    </location>
</feature>
<evidence type="ECO:0000313" key="12">
    <source>
        <dbReference type="EMBL" id="EEN44754.1"/>
    </source>
</evidence>
<evidence type="ECO:0000256" key="10">
    <source>
        <dbReference type="SAM" id="Phobius"/>
    </source>
</evidence>
<dbReference type="GO" id="GO:0004930">
    <property type="term" value="F:G protein-coupled receptor activity"/>
    <property type="evidence" value="ECO:0007669"/>
    <property type="project" value="UniProtKB-KW"/>
</dbReference>
<evidence type="ECO:0000259" key="11">
    <source>
        <dbReference type="PROSITE" id="PS50262"/>
    </source>
</evidence>
<dbReference type="PRINTS" id="PR00237">
    <property type="entry name" value="GPCRRHODOPSN"/>
</dbReference>
<accession>C3ZRV4</accession>
<feature type="compositionally biased region" description="Polar residues" evidence="9">
    <location>
        <begin position="99"/>
        <end position="108"/>
    </location>
</feature>
<dbReference type="Gene3D" id="1.20.1070.10">
    <property type="entry name" value="Rhodopsin 7-helix transmembrane proteins"/>
    <property type="match status" value="1"/>
</dbReference>
<name>C3ZRV4_BRAFL</name>
<feature type="compositionally biased region" description="Basic and acidic residues" evidence="9">
    <location>
        <begin position="37"/>
        <end position="49"/>
    </location>
</feature>
<reference evidence="12" key="1">
    <citation type="journal article" date="2008" name="Nature">
        <title>The amphioxus genome and the evolution of the chordate karyotype.</title>
        <authorList>
            <consortium name="US DOE Joint Genome Institute (JGI-PGF)"/>
            <person name="Putnam N.H."/>
            <person name="Butts T."/>
            <person name="Ferrier D.E.K."/>
            <person name="Furlong R.F."/>
            <person name="Hellsten U."/>
            <person name="Kawashima T."/>
            <person name="Robinson-Rechavi M."/>
            <person name="Shoguchi E."/>
            <person name="Terry A."/>
            <person name="Yu J.-K."/>
            <person name="Benito-Gutierrez E.L."/>
            <person name="Dubchak I."/>
            <person name="Garcia-Fernandez J."/>
            <person name="Gibson-Brown J.J."/>
            <person name="Grigoriev I.V."/>
            <person name="Horton A.C."/>
            <person name="de Jong P.J."/>
            <person name="Jurka J."/>
            <person name="Kapitonov V.V."/>
            <person name="Kohara Y."/>
            <person name="Kuroki Y."/>
            <person name="Lindquist E."/>
            <person name="Lucas S."/>
            <person name="Osoegawa K."/>
            <person name="Pennacchio L.A."/>
            <person name="Salamov A.A."/>
            <person name="Satou Y."/>
            <person name="Sauka-Spengler T."/>
            <person name="Schmutz J."/>
            <person name="Shin-I T."/>
            <person name="Toyoda A."/>
            <person name="Bronner-Fraser M."/>
            <person name="Fujiyama A."/>
            <person name="Holland L.Z."/>
            <person name="Holland P.W.H."/>
            <person name="Satoh N."/>
            <person name="Rokhsar D.S."/>
        </authorList>
    </citation>
    <scope>NUCLEOTIDE SEQUENCE [LARGE SCALE GENOMIC DNA]</scope>
    <source>
        <strain evidence="12">S238N-H82</strain>
        <tissue evidence="12">Testes</tissue>
    </source>
</reference>
<keyword evidence="4 10" id="KW-1133">Transmembrane helix</keyword>
<evidence type="ECO:0000256" key="4">
    <source>
        <dbReference type="ARBA" id="ARBA00022989"/>
    </source>
</evidence>
<keyword evidence="7" id="KW-0675">Receptor</keyword>
<keyword evidence="8" id="KW-0807">Transducer</keyword>
<evidence type="ECO:0000256" key="5">
    <source>
        <dbReference type="ARBA" id="ARBA00023040"/>
    </source>
</evidence>
<keyword evidence="2" id="KW-1003">Cell membrane</keyword>
<proteinExistence type="predicted"/>
<comment type="subcellular location">
    <subcellularLocation>
        <location evidence="1">Cell membrane</location>
        <topology evidence="1">Multi-pass membrane protein</topology>
    </subcellularLocation>
</comment>
<dbReference type="Pfam" id="PF00001">
    <property type="entry name" value="7tm_1"/>
    <property type="match status" value="1"/>
</dbReference>
<evidence type="ECO:0000256" key="2">
    <source>
        <dbReference type="ARBA" id="ARBA00022475"/>
    </source>
</evidence>
<evidence type="ECO:0000256" key="3">
    <source>
        <dbReference type="ARBA" id="ARBA00022692"/>
    </source>
</evidence>
<keyword evidence="5" id="KW-0297">G-protein coupled receptor</keyword>
<keyword evidence="6 10" id="KW-0472">Membrane</keyword>
<evidence type="ECO:0000256" key="8">
    <source>
        <dbReference type="ARBA" id="ARBA00023224"/>
    </source>
</evidence>
<feature type="transmembrane region" description="Helical" evidence="10">
    <location>
        <begin position="485"/>
        <end position="507"/>
    </location>
</feature>
<gene>
    <name evidence="12" type="ORF">BRAFLDRAFT_100180</name>
</gene>
<dbReference type="PROSITE" id="PS50262">
    <property type="entry name" value="G_PROTEIN_RECEP_F1_2"/>
    <property type="match status" value="1"/>
</dbReference>
<dbReference type="InParanoid" id="C3ZRV4"/>
<feature type="transmembrane region" description="Helical" evidence="10">
    <location>
        <begin position="657"/>
        <end position="675"/>
    </location>
</feature>
<dbReference type="PANTHER" id="PTHR24245:SF0">
    <property type="entry name" value="G-PROTEIN COUPLED RECEPTORS FAMILY 1 PROFILE DOMAIN-CONTAINING PROTEIN"/>
    <property type="match status" value="1"/>
</dbReference>
<feature type="compositionally biased region" description="Pro residues" evidence="9">
    <location>
        <begin position="1"/>
        <end position="15"/>
    </location>
</feature>